<name>A0A327Q979_9BACT</name>
<dbReference type="InterPro" id="IPR002508">
    <property type="entry name" value="MurNAc-LAA_cat"/>
</dbReference>
<dbReference type="GO" id="GO:0008745">
    <property type="term" value="F:N-acetylmuramoyl-L-alanine amidase activity"/>
    <property type="evidence" value="ECO:0007669"/>
    <property type="project" value="UniProtKB-EC"/>
</dbReference>
<dbReference type="GO" id="GO:0009253">
    <property type="term" value="P:peptidoglycan catabolic process"/>
    <property type="evidence" value="ECO:0007669"/>
    <property type="project" value="InterPro"/>
</dbReference>
<dbReference type="AlphaFoldDB" id="A0A327Q979"/>
<dbReference type="SMART" id="SM00646">
    <property type="entry name" value="Ami_3"/>
    <property type="match status" value="1"/>
</dbReference>
<evidence type="ECO:0000256" key="2">
    <source>
        <dbReference type="ARBA" id="ARBA00011901"/>
    </source>
</evidence>
<dbReference type="Proteomes" id="UP000249547">
    <property type="component" value="Unassembled WGS sequence"/>
</dbReference>
<comment type="catalytic activity">
    <reaction evidence="1">
        <text>Hydrolyzes the link between N-acetylmuramoyl residues and L-amino acid residues in certain cell-wall glycopeptides.</text>
        <dbReference type="EC" id="3.5.1.28"/>
    </reaction>
</comment>
<evidence type="ECO:0000256" key="3">
    <source>
        <dbReference type="ARBA" id="ARBA00022801"/>
    </source>
</evidence>
<evidence type="ECO:0000313" key="5">
    <source>
        <dbReference type="EMBL" id="RAJ00368.1"/>
    </source>
</evidence>
<protein>
    <recommendedName>
        <fullName evidence="2">N-acetylmuramoyl-L-alanine amidase</fullName>
        <ecNumber evidence="2">3.5.1.28</ecNumber>
    </recommendedName>
</protein>
<feature type="domain" description="MurNAc-LAA" evidence="4">
    <location>
        <begin position="100"/>
        <end position="290"/>
    </location>
</feature>
<dbReference type="Gene3D" id="3.40.630.40">
    <property type="entry name" value="Zn-dependent exopeptidases"/>
    <property type="match status" value="1"/>
</dbReference>
<dbReference type="EMBL" id="QLLL01000008">
    <property type="protein sequence ID" value="RAJ00368.1"/>
    <property type="molecule type" value="Genomic_DNA"/>
</dbReference>
<proteinExistence type="predicted"/>
<accession>A0A327Q979</accession>
<reference evidence="5 6" key="1">
    <citation type="submission" date="2018-06" db="EMBL/GenBank/DDBJ databases">
        <title>Genomic Encyclopedia of Archaeal and Bacterial Type Strains, Phase II (KMG-II): from individual species to whole genera.</title>
        <authorList>
            <person name="Goeker M."/>
        </authorList>
    </citation>
    <scope>NUCLEOTIDE SEQUENCE [LARGE SCALE GENOMIC DNA]</scope>
    <source>
        <strain evidence="5 6">DSM 23857</strain>
    </source>
</reference>
<gene>
    <name evidence="5" type="ORF">LX64_04071</name>
</gene>
<evidence type="ECO:0000256" key="1">
    <source>
        <dbReference type="ARBA" id="ARBA00001561"/>
    </source>
</evidence>
<dbReference type="PANTHER" id="PTHR30404">
    <property type="entry name" value="N-ACETYLMURAMOYL-L-ALANINE AMIDASE"/>
    <property type="match status" value="1"/>
</dbReference>
<dbReference type="SUPFAM" id="SSF53187">
    <property type="entry name" value="Zn-dependent exopeptidases"/>
    <property type="match status" value="1"/>
</dbReference>
<keyword evidence="3" id="KW-0378">Hydrolase</keyword>
<sequence>MRWTRLTIPGLSILLIFPILLGAKINPGLPGKQEKPIKTIVIDAGHGGTDHGAVGKYSSEKQVALQVALKLGKILEEKMPDVKIVYTRKEDRFDNVRVKADIANNAKGDLFISIHCNSAPKLRRVVGTKNVTVGKGKKRRTVKQNVYETYPNPAKGTETYIWASDRNTAKMQSMRGISSVIVLDANSEETKQLLDTDDPETIIMLSTLRNAFFENSLKLSNYIQDEFTNIGRINRGARQRNEKGILVLQATAMPSVLVELGFISNPEEEDYLNSQEGQKELAEGIYNAVKKYKEDLEKYGSKNAAAETPVTKSKSKNNIKKGTASTAKVYVKNERGVTNPSISKNTTVNKNTTATSASYKVQLLVSTKNYATNAPLFSKLKGKVTKEEIVINKKKKHKYMWGLFRTESEARDALRKARQLGFPDAYVVAPNK</sequence>
<dbReference type="GO" id="GO:0030288">
    <property type="term" value="C:outer membrane-bounded periplasmic space"/>
    <property type="evidence" value="ECO:0007669"/>
    <property type="project" value="TreeGrafter"/>
</dbReference>
<dbReference type="Pfam" id="PF01520">
    <property type="entry name" value="Amidase_3"/>
    <property type="match status" value="1"/>
</dbReference>
<evidence type="ECO:0000313" key="6">
    <source>
        <dbReference type="Proteomes" id="UP000249547"/>
    </source>
</evidence>
<keyword evidence="6" id="KW-1185">Reference proteome</keyword>
<dbReference type="InterPro" id="IPR050695">
    <property type="entry name" value="N-acetylmuramoyl_amidase_3"/>
</dbReference>
<evidence type="ECO:0000259" key="4">
    <source>
        <dbReference type="SMART" id="SM00646"/>
    </source>
</evidence>
<comment type="caution">
    <text evidence="5">The sequence shown here is derived from an EMBL/GenBank/DDBJ whole genome shotgun (WGS) entry which is preliminary data.</text>
</comment>
<dbReference type="EC" id="3.5.1.28" evidence="2"/>
<dbReference type="PANTHER" id="PTHR30404:SF0">
    <property type="entry name" value="N-ACETYLMURAMOYL-L-ALANINE AMIDASE AMIC"/>
    <property type="match status" value="1"/>
</dbReference>
<dbReference type="CDD" id="cd02696">
    <property type="entry name" value="MurNAc-LAA"/>
    <property type="match status" value="1"/>
</dbReference>
<organism evidence="5 6">
    <name type="scientific">Chitinophaga skermanii</name>
    <dbReference type="NCBI Taxonomy" id="331697"/>
    <lineage>
        <taxon>Bacteria</taxon>
        <taxon>Pseudomonadati</taxon>
        <taxon>Bacteroidota</taxon>
        <taxon>Chitinophagia</taxon>
        <taxon>Chitinophagales</taxon>
        <taxon>Chitinophagaceae</taxon>
        <taxon>Chitinophaga</taxon>
    </lineage>
</organism>